<accession>A0A7W9J9P9</accession>
<feature type="coiled-coil region" evidence="1">
    <location>
        <begin position="354"/>
        <end position="412"/>
    </location>
</feature>
<evidence type="ECO:0000256" key="1">
    <source>
        <dbReference type="SAM" id="Coils"/>
    </source>
</evidence>
<dbReference type="Proteomes" id="UP000549971">
    <property type="component" value="Unassembled WGS sequence"/>
</dbReference>
<reference evidence="2 3" key="1">
    <citation type="submission" date="2020-08" db="EMBL/GenBank/DDBJ databases">
        <title>Sequencing the genomes of 1000 actinobacteria strains.</title>
        <authorList>
            <person name="Klenk H.-P."/>
        </authorList>
    </citation>
    <scope>NUCLEOTIDE SEQUENCE [LARGE SCALE GENOMIC DNA]</scope>
    <source>
        <strain evidence="2 3">DSM 28967</strain>
    </source>
</reference>
<name>A0A7W9J9P9_9ACTN</name>
<keyword evidence="1" id="KW-0175">Coiled coil</keyword>
<keyword evidence="3" id="KW-1185">Reference proteome</keyword>
<proteinExistence type="predicted"/>
<evidence type="ECO:0000313" key="2">
    <source>
        <dbReference type="EMBL" id="MBB5837747.1"/>
    </source>
</evidence>
<comment type="caution">
    <text evidence="2">The sequence shown here is derived from an EMBL/GenBank/DDBJ whole genome shotgun (WGS) entry which is preliminary data.</text>
</comment>
<dbReference type="RefSeq" id="WP_184797998.1">
    <property type="nucleotide sequence ID" value="NZ_JACHMY010000001.1"/>
</dbReference>
<evidence type="ECO:0000313" key="3">
    <source>
        <dbReference type="Proteomes" id="UP000549971"/>
    </source>
</evidence>
<sequence>MNKMAGGLGKGVAGIGKGFGIAGVAVGALGGGLLVAGKQIFNMAGQLELMGKKAKVVFGDQLPQVEGWASRTAHSMGLTTREAVGLAAGFADLLIPMGFTRKQAADMSTDVIGLSGALAEWSGGTRTAAEVSDILNAAMLGERDALQGLGISISQAEVDAALLAKGQENLTGKARQQAEATATLGLVMDKSKDAQKAFADGAGSLARKNAENSARLKEMGQALLTTATPALIKIGEAISKHVLPVAERFVTWVSGPGKYAIADWALSGAQWVLNFADQFLAGLETITRFIGKWGKALLRSMAVTMAPFNAGLAKSMWDASNSVGDFADSTLTSLGNARAGIKTTEDKIKNAKLVAKLSADKASLDQKLRDARNALNDPSLTKERRARLNAEIVQLQRQVNAAQSKINSLRGKTVTITARAIAIVSKQYEAVTSGRLDYFGSSISGARAAGGPVSAGRSYLVGERGPEIVTMGGNGNVTPNHALGGDTYVYVTIDGQQLQGRIDRTVREGNRQTRRAVGSGAKRGAY</sequence>
<protein>
    <recommendedName>
        <fullName evidence="4">Phage tail tape measure protein</fullName>
    </recommendedName>
</protein>
<dbReference type="AlphaFoldDB" id="A0A7W9J9P9"/>
<organism evidence="2 3">
    <name type="scientific">Kribbella italica</name>
    <dbReference type="NCBI Taxonomy" id="1540520"/>
    <lineage>
        <taxon>Bacteria</taxon>
        <taxon>Bacillati</taxon>
        <taxon>Actinomycetota</taxon>
        <taxon>Actinomycetes</taxon>
        <taxon>Propionibacteriales</taxon>
        <taxon>Kribbellaceae</taxon>
        <taxon>Kribbella</taxon>
    </lineage>
</organism>
<gene>
    <name evidence="2" type="ORF">HDA39_004481</name>
</gene>
<dbReference type="EMBL" id="JACHMY010000001">
    <property type="protein sequence ID" value="MBB5837747.1"/>
    <property type="molecule type" value="Genomic_DNA"/>
</dbReference>
<evidence type="ECO:0008006" key="4">
    <source>
        <dbReference type="Google" id="ProtNLM"/>
    </source>
</evidence>